<keyword evidence="9" id="KW-1185">Reference proteome</keyword>
<sequence length="451" mass="49331">MESEKNVAQNVEEEKKKKLGGMKAMPFIVINEVCERFAVVGIAANLITYLTKELNMTIVKAANTLTIFAGVSSFLPLIGALIAESFAGRFWTLLLGIGELHGISIAATAPRPSMPNSRELQGSVRATAMDFLSVSAPFSCGAQAALGLVTTFSNIFVVYIQDNVGWGLGLAIPTGVMAFSILVFLLGIPLYRRVKPGGSPLVRLAQVIVAATRKRTQVAPKDPALLYQNRWLDADISTNGRLVHTDQFKWLDRAAIATEDDLKDVVNSPNLWRLVTVHRVEELKLIIRMFPIWAAGILLVASDANQDNFQILQARSMDRHLFKHSSFQISPASLSIFGVITWLVGLVVYDRLFVPLARRFTGNPTGITCLQRMGIGFMVNIFATVVSGLVEMKRKAVAAEHNLLDQPAAIIPIKSMRSIAAALYYLAISVGNYIVEEQVESNNQGDEESAT</sequence>
<evidence type="ECO:0000256" key="1">
    <source>
        <dbReference type="ARBA" id="ARBA00004141"/>
    </source>
</evidence>
<comment type="caution">
    <text evidence="8">The sequence shown here is derived from an EMBL/GenBank/DDBJ whole genome shotgun (WGS) entry which is preliminary data.</text>
</comment>
<dbReference type="AlphaFoldDB" id="A0A7J0FHF2"/>
<dbReference type="Pfam" id="PF00854">
    <property type="entry name" value="PTR2"/>
    <property type="match status" value="1"/>
</dbReference>
<dbReference type="PANTHER" id="PTHR11654">
    <property type="entry name" value="OLIGOPEPTIDE TRANSPORTER-RELATED"/>
    <property type="match status" value="1"/>
</dbReference>
<evidence type="ECO:0000256" key="6">
    <source>
        <dbReference type="ARBA" id="ARBA00044504"/>
    </source>
</evidence>
<dbReference type="Proteomes" id="UP000585474">
    <property type="component" value="Unassembled WGS sequence"/>
</dbReference>
<feature type="transmembrane region" description="Helical" evidence="7">
    <location>
        <begin position="166"/>
        <end position="191"/>
    </location>
</feature>
<evidence type="ECO:0000313" key="8">
    <source>
        <dbReference type="EMBL" id="GFY98120.1"/>
    </source>
</evidence>
<keyword evidence="5 7" id="KW-0472">Membrane</keyword>
<feature type="transmembrane region" description="Helical" evidence="7">
    <location>
        <begin position="369"/>
        <end position="390"/>
    </location>
</feature>
<comment type="similarity">
    <text evidence="2">Belongs to the major facilitator superfamily. Proton-dependent oligopeptide transporter (POT/PTR) (TC 2.A.17) family.</text>
</comment>
<dbReference type="OrthoDB" id="8904098at2759"/>
<proteinExistence type="inferred from homology"/>
<feature type="transmembrane region" description="Helical" evidence="7">
    <location>
        <begin position="89"/>
        <end position="110"/>
    </location>
</feature>
<evidence type="ECO:0000256" key="5">
    <source>
        <dbReference type="ARBA" id="ARBA00023136"/>
    </source>
</evidence>
<comment type="subcellular location">
    <subcellularLocation>
        <location evidence="1">Membrane</location>
        <topology evidence="1">Multi-pass membrane protein</topology>
    </subcellularLocation>
</comment>
<protein>
    <recommendedName>
        <fullName evidence="10">Major facilitator superfamily protein</fullName>
    </recommendedName>
</protein>
<evidence type="ECO:0000256" key="2">
    <source>
        <dbReference type="ARBA" id="ARBA00005982"/>
    </source>
</evidence>
<reference evidence="8 9" key="1">
    <citation type="submission" date="2019-07" db="EMBL/GenBank/DDBJ databases">
        <title>De Novo Assembly of kiwifruit Actinidia rufa.</title>
        <authorList>
            <person name="Sugita-Konishi S."/>
            <person name="Sato K."/>
            <person name="Mori E."/>
            <person name="Abe Y."/>
            <person name="Kisaki G."/>
            <person name="Hamano K."/>
            <person name="Suezawa K."/>
            <person name="Otani M."/>
            <person name="Fukuda T."/>
            <person name="Manabe T."/>
            <person name="Gomi K."/>
            <person name="Tabuchi M."/>
            <person name="Akimitsu K."/>
            <person name="Kataoka I."/>
        </authorList>
    </citation>
    <scope>NUCLEOTIDE SEQUENCE [LARGE SCALE GENOMIC DNA]</scope>
    <source>
        <strain evidence="9">cv. Fuchu</strain>
    </source>
</reference>
<feature type="transmembrane region" description="Helical" evidence="7">
    <location>
        <begin position="329"/>
        <end position="349"/>
    </location>
</feature>
<dbReference type="EMBL" id="BJWL01000012">
    <property type="protein sequence ID" value="GFY98120.1"/>
    <property type="molecule type" value="Genomic_DNA"/>
</dbReference>
<dbReference type="Gene3D" id="1.20.1250.20">
    <property type="entry name" value="MFS general substrate transporter like domains"/>
    <property type="match status" value="2"/>
</dbReference>
<dbReference type="GO" id="GO:0016020">
    <property type="term" value="C:membrane"/>
    <property type="evidence" value="ECO:0007669"/>
    <property type="project" value="UniProtKB-SubCell"/>
</dbReference>
<evidence type="ECO:0000313" key="9">
    <source>
        <dbReference type="Proteomes" id="UP000585474"/>
    </source>
</evidence>
<evidence type="ECO:0000256" key="4">
    <source>
        <dbReference type="ARBA" id="ARBA00022989"/>
    </source>
</evidence>
<name>A0A7J0FHF2_9ERIC</name>
<gene>
    <name evidence="8" type="ORF">Acr_12g0006610</name>
</gene>
<dbReference type="InterPro" id="IPR036259">
    <property type="entry name" value="MFS_trans_sf"/>
</dbReference>
<keyword evidence="3 7" id="KW-0812">Transmembrane</keyword>
<comment type="similarity">
    <text evidence="6">Belongs to the major facilitator superfamily. Phosphate:H(+) symporter (TC 2.A.1.9) family.</text>
</comment>
<dbReference type="GO" id="GO:0022857">
    <property type="term" value="F:transmembrane transporter activity"/>
    <property type="evidence" value="ECO:0007669"/>
    <property type="project" value="InterPro"/>
</dbReference>
<keyword evidence="4 7" id="KW-1133">Transmembrane helix</keyword>
<accession>A0A7J0FHF2</accession>
<evidence type="ECO:0000256" key="3">
    <source>
        <dbReference type="ARBA" id="ARBA00022692"/>
    </source>
</evidence>
<evidence type="ECO:0000256" key="7">
    <source>
        <dbReference type="SAM" id="Phobius"/>
    </source>
</evidence>
<feature type="transmembrane region" description="Helical" evidence="7">
    <location>
        <begin position="131"/>
        <end position="160"/>
    </location>
</feature>
<dbReference type="InterPro" id="IPR000109">
    <property type="entry name" value="POT_fam"/>
</dbReference>
<organism evidence="8 9">
    <name type="scientific">Actinidia rufa</name>
    <dbReference type="NCBI Taxonomy" id="165716"/>
    <lineage>
        <taxon>Eukaryota</taxon>
        <taxon>Viridiplantae</taxon>
        <taxon>Streptophyta</taxon>
        <taxon>Embryophyta</taxon>
        <taxon>Tracheophyta</taxon>
        <taxon>Spermatophyta</taxon>
        <taxon>Magnoliopsida</taxon>
        <taxon>eudicotyledons</taxon>
        <taxon>Gunneridae</taxon>
        <taxon>Pentapetalae</taxon>
        <taxon>asterids</taxon>
        <taxon>Ericales</taxon>
        <taxon>Actinidiaceae</taxon>
        <taxon>Actinidia</taxon>
    </lineage>
</organism>
<evidence type="ECO:0008006" key="10">
    <source>
        <dbReference type="Google" id="ProtNLM"/>
    </source>
</evidence>
<feature type="transmembrane region" description="Helical" evidence="7">
    <location>
        <begin position="62"/>
        <end position="83"/>
    </location>
</feature>